<evidence type="ECO:0000256" key="13">
    <source>
        <dbReference type="ARBA" id="ARBA00023288"/>
    </source>
</evidence>
<dbReference type="PANTHER" id="PTHR24248:SF163">
    <property type="entry name" value="HISTAMINE H2 RECEPTOR-LIKE"/>
    <property type="match status" value="1"/>
</dbReference>
<keyword evidence="10 15" id="KW-0675">Receptor</keyword>
<dbReference type="GO" id="GO:0004969">
    <property type="term" value="F:histamine receptor activity"/>
    <property type="evidence" value="ECO:0007669"/>
    <property type="project" value="Ensembl"/>
</dbReference>
<feature type="transmembrane region" description="Helical" evidence="16">
    <location>
        <begin position="143"/>
        <end position="162"/>
    </location>
</feature>
<dbReference type="AlphaFoldDB" id="A0A3B5AVV6"/>
<evidence type="ECO:0000259" key="17">
    <source>
        <dbReference type="PROSITE" id="PS50262"/>
    </source>
</evidence>
<evidence type="ECO:0000256" key="12">
    <source>
        <dbReference type="ARBA" id="ARBA00023224"/>
    </source>
</evidence>
<keyword evidence="5 16" id="KW-1133">Transmembrane helix</keyword>
<keyword evidence="7 16" id="KW-0472">Membrane</keyword>
<dbReference type="Pfam" id="PF00001">
    <property type="entry name" value="7tm_1"/>
    <property type="match status" value="1"/>
</dbReference>
<dbReference type="SMART" id="SM01381">
    <property type="entry name" value="7TM_GPCR_Srsx"/>
    <property type="match status" value="1"/>
</dbReference>
<evidence type="ECO:0000256" key="16">
    <source>
        <dbReference type="SAM" id="Phobius"/>
    </source>
</evidence>
<keyword evidence="8" id="KW-0564">Palmitate</keyword>
<feature type="transmembrane region" description="Helical" evidence="16">
    <location>
        <begin position="101"/>
        <end position="122"/>
    </location>
</feature>
<evidence type="ECO:0000256" key="11">
    <source>
        <dbReference type="ARBA" id="ARBA00023180"/>
    </source>
</evidence>
<dbReference type="GO" id="GO:0071880">
    <property type="term" value="P:adenylate cyclase-activating adrenergic receptor signaling pathway"/>
    <property type="evidence" value="ECO:0007669"/>
    <property type="project" value="TreeGrafter"/>
</dbReference>
<dbReference type="PRINTS" id="PR00237">
    <property type="entry name" value="GPCRRHODOPSN"/>
</dbReference>
<evidence type="ECO:0000256" key="4">
    <source>
        <dbReference type="ARBA" id="ARBA00022692"/>
    </source>
</evidence>
<sequence length="378" mass="41850">FLFIFNNFNSPWQFLILEAPAIMLSEAILGVVLSLLILLTVGGNVLVCLAVCISRRLRCLTNCFIVSLAVTDLLLGLSVLPFSALLQLNGDWPLGPVFCNFYISMDVMLCTASILTLLAISVDRYLAVTMPLRYTSVVLPWRVAVAMATVWTVSVAVSFLPIQMGWNTVNGTVQNHGPWASERRCRFELNRPYVLTDSLLTFYLPLVAMCWTYLQILRIARAQAKNNPSTATTVVSTVTLVALREHKATVTLAAVIGAFVVCWLPYFILFTVLGLKEHPDPSTVPAYPIVLWLGYANSAFNPFLYGALNRDFRSAYSHLLRCRCPIYSGWKSRRPSSTATAGLTDQNVMLQEMNSRTDTATIQFANGTAATDVNGNER</sequence>
<feature type="transmembrane region" description="Helical" evidence="16">
    <location>
        <begin position="199"/>
        <end position="217"/>
    </location>
</feature>
<dbReference type="InterPro" id="IPR017452">
    <property type="entry name" value="GPCR_Rhodpsn_7TM"/>
</dbReference>
<keyword evidence="11" id="KW-0325">Glycoprotein</keyword>
<dbReference type="InterPro" id="IPR000276">
    <property type="entry name" value="GPCR_Rhodpsn"/>
</dbReference>
<evidence type="ECO:0000256" key="9">
    <source>
        <dbReference type="ARBA" id="ARBA00023157"/>
    </source>
</evidence>
<keyword evidence="4 15" id="KW-0812">Transmembrane</keyword>
<reference evidence="18" key="1">
    <citation type="submission" date="2023-09" db="UniProtKB">
        <authorList>
            <consortium name="Ensembl"/>
        </authorList>
    </citation>
    <scope>IDENTIFICATION</scope>
</reference>
<comment type="subcellular location">
    <subcellularLocation>
        <location evidence="1">Cell membrane</location>
        <topology evidence="1">Multi-pass membrane protein</topology>
    </subcellularLocation>
</comment>
<evidence type="ECO:0000256" key="5">
    <source>
        <dbReference type="ARBA" id="ARBA00022989"/>
    </source>
</evidence>
<dbReference type="PROSITE" id="PS50262">
    <property type="entry name" value="G_PROTEIN_RECEP_F1_2"/>
    <property type="match status" value="1"/>
</dbReference>
<dbReference type="PRINTS" id="PR01102">
    <property type="entry name" value="5HT6RECEPTR"/>
</dbReference>
<comment type="similarity">
    <text evidence="15">Belongs to the G-protein coupled receptor 1 family.</text>
</comment>
<keyword evidence="13" id="KW-0449">Lipoprotein</keyword>
<dbReference type="FunFam" id="1.20.1070.10:FF:000121">
    <property type="entry name" value="Histamine H2 receptor"/>
    <property type="match status" value="1"/>
</dbReference>
<evidence type="ECO:0000256" key="1">
    <source>
        <dbReference type="ARBA" id="ARBA00004651"/>
    </source>
</evidence>
<feature type="transmembrane region" description="Helical" evidence="16">
    <location>
        <begin position="27"/>
        <end position="52"/>
    </location>
</feature>
<feature type="transmembrane region" description="Helical" evidence="16">
    <location>
        <begin position="289"/>
        <end position="308"/>
    </location>
</feature>
<evidence type="ECO:0000256" key="3">
    <source>
        <dbReference type="ARBA" id="ARBA00022475"/>
    </source>
</evidence>
<dbReference type="PROSITE" id="PS00237">
    <property type="entry name" value="G_PROTEIN_RECEP_F1_1"/>
    <property type="match status" value="1"/>
</dbReference>
<dbReference type="Ensembl" id="ENSSPAT00000025012.1">
    <property type="protein sequence ID" value="ENSSPAP00000024606.1"/>
    <property type="gene ID" value="ENSSPAG00000018569.1"/>
</dbReference>
<evidence type="ECO:0000256" key="8">
    <source>
        <dbReference type="ARBA" id="ARBA00023139"/>
    </source>
</evidence>
<organism evidence="18">
    <name type="scientific">Stegastes partitus</name>
    <name type="common">bicolor damselfish</name>
    <dbReference type="NCBI Taxonomy" id="144197"/>
    <lineage>
        <taxon>Eukaryota</taxon>
        <taxon>Metazoa</taxon>
        <taxon>Chordata</taxon>
        <taxon>Craniata</taxon>
        <taxon>Vertebrata</taxon>
        <taxon>Euteleostomi</taxon>
        <taxon>Actinopterygii</taxon>
        <taxon>Neopterygii</taxon>
        <taxon>Teleostei</taxon>
        <taxon>Neoteleostei</taxon>
        <taxon>Acanthomorphata</taxon>
        <taxon>Ovalentaria</taxon>
        <taxon>Pomacentridae</taxon>
        <taxon>Stegastes</taxon>
    </lineage>
</organism>
<evidence type="ECO:0000256" key="14">
    <source>
        <dbReference type="ARBA" id="ARBA00031105"/>
    </source>
</evidence>
<evidence type="ECO:0000256" key="7">
    <source>
        <dbReference type="ARBA" id="ARBA00023136"/>
    </source>
</evidence>
<feature type="transmembrane region" description="Helical" evidence="16">
    <location>
        <begin position="250"/>
        <end position="269"/>
    </location>
</feature>
<evidence type="ECO:0000313" key="18">
    <source>
        <dbReference type="Ensembl" id="ENSSPAP00000024606.1"/>
    </source>
</evidence>
<keyword evidence="3" id="KW-1003">Cell membrane</keyword>
<dbReference type="STRING" id="144197.ENSSPAP00000024606"/>
<evidence type="ECO:0000256" key="6">
    <source>
        <dbReference type="ARBA" id="ARBA00023040"/>
    </source>
</evidence>
<keyword evidence="6 15" id="KW-0297">G-protein coupled receptor</keyword>
<protein>
    <recommendedName>
        <fullName evidence="2">Histamine H2 receptor</fullName>
    </recommendedName>
    <alternativeName>
        <fullName evidence="14">Gastric receptor I</fullName>
    </alternativeName>
</protein>
<dbReference type="GO" id="GO:0005886">
    <property type="term" value="C:plasma membrane"/>
    <property type="evidence" value="ECO:0007669"/>
    <property type="project" value="UniProtKB-SubCell"/>
</dbReference>
<dbReference type="PANTHER" id="PTHR24248">
    <property type="entry name" value="ADRENERGIC RECEPTOR-RELATED G-PROTEIN COUPLED RECEPTOR"/>
    <property type="match status" value="1"/>
</dbReference>
<dbReference type="GO" id="GO:0043410">
    <property type="term" value="P:positive regulation of MAPK cascade"/>
    <property type="evidence" value="ECO:0007669"/>
    <property type="project" value="TreeGrafter"/>
</dbReference>
<accession>A0A3B5AVV6</accession>
<keyword evidence="9" id="KW-1015">Disulfide bond</keyword>
<dbReference type="Gene3D" id="1.20.1070.10">
    <property type="entry name" value="Rhodopsin 7-helix transmembrane proteins"/>
    <property type="match status" value="1"/>
</dbReference>
<feature type="domain" description="G-protein coupled receptors family 1 profile" evidence="17">
    <location>
        <begin position="43"/>
        <end position="305"/>
    </location>
</feature>
<name>A0A3B5AVV6_9TELE</name>
<evidence type="ECO:0000256" key="10">
    <source>
        <dbReference type="ARBA" id="ARBA00023170"/>
    </source>
</evidence>
<evidence type="ECO:0000256" key="15">
    <source>
        <dbReference type="RuleBase" id="RU000688"/>
    </source>
</evidence>
<proteinExistence type="inferred from homology"/>
<keyword evidence="12 15" id="KW-0807">Transducer</keyword>
<evidence type="ECO:0000256" key="2">
    <source>
        <dbReference type="ARBA" id="ARBA00014565"/>
    </source>
</evidence>
<feature type="transmembrane region" description="Helical" evidence="16">
    <location>
        <begin position="59"/>
        <end position="81"/>
    </location>
</feature>
<dbReference type="GeneTree" id="ENSGT00940000158761"/>
<dbReference type="SUPFAM" id="SSF81321">
    <property type="entry name" value="Family A G protein-coupled receptor-like"/>
    <property type="match status" value="1"/>
</dbReference>